<evidence type="ECO:0000313" key="2">
    <source>
        <dbReference type="EMBL" id="CAE0014880.1"/>
    </source>
</evidence>
<proteinExistence type="predicted"/>
<gene>
    <name evidence="1" type="ORF">CLAU1311_LOCUS2294</name>
    <name evidence="2" type="ORF">CLAU1311_LOCUS2295</name>
</gene>
<accession>A0A7S2Z0R7</accession>
<sequence length="148" mass="16669">MSLLGYLEAARRRGTLDVAFGNRLLGGEGERSGEAILQELIHNYAMQQVNALSNDSGRSIGGSNLRTEVAPIMMICLFVCLGSRDTKGMLKWLRGNRLAPYSIPQYKSHHVQDLKKMVREKFLIDLSTEKEKQIRLMIERLESALTGF</sequence>
<dbReference type="EMBL" id="HBHU01003540">
    <property type="protein sequence ID" value="CAE0014880.1"/>
    <property type="molecule type" value="Transcribed_RNA"/>
</dbReference>
<organism evidence="1">
    <name type="scientific">Chloropicon laureae</name>
    <dbReference type="NCBI Taxonomy" id="464258"/>
    <lineage>
        <taxon>Eukaryota</taxon>
        <taxon>Viridiplantae</taxon>
        <taxon>Chlorophyta</taxon>
        <taxon>Chloropicophyceae</taxon>
        <taxon>Chloropicales</taxon>
        <taxon>Chloropicaceae</taxon>
        <taxon>Chloropicon</taxon>
    </lineage>
</organism>
<dbReference type="EMBL" id="HBHU01003539">
    <property type="protein sequence ID" value="CAE0014878.1"/>
    <property type="molecule type" value="Transcribed_RNA"/>
</dbReference>
<evidence type="ECO:0000313" key="1">
    <source>
        <dbReference type="EMBL" id="CAE0014878.1"/>
    </source>
</evidence>
<protein>
    <submittedName>
        <fullName evidence="1">Uncharacterized protein</fullName>
    </submittedName>
</protein>
<name>A0A7S2Z0R7_9CHLO</name>
<dbReference type="AlphaFoldDB" id="A0A7S2Z0R7"/>
<reference evidence="1" key="1">
    <citation type="submission" date="2021-01" db="EMBL/GenBank/DDBJ databases">
        <authorList>
            <person name="Corre E."/>
            <person name="Pelletier E."/>
            <person name="Niang G."/>
            <person name="Scheremetjew M."/>
            <person name="Finn R."/>
            <person name="Kale V."/>
            <person name="Holt S."/>
            <person name="Cochrane G."/>
            <person name="Meng A."/>
            <person name="Brown T."/>
            <person name="Cohen L."/>
        </authorList>
    </citation>
    <scope>NUCLEOTIDE SEQUENCE</scope>
    <source>
        <strain evidence="1">RCC856</strain>
    </source>
</reference>